<accession>A0A4Y6PW76</accession>
<keyword evidence="2" id="KW-1185">Reference proteome</keyword>
<proteinExistence type="predicted"/>
<dbReference type="RefSeq" id="WP_141198729.1">
    <property type="nucleotide sequence ID" value="NZ_CP041186.1"/>
</dbReference>
<dbReference type="NCBIfam" id="TIGR02241">
    <property type="entry name" value="conserved hypothetical phage tail region protein"/>
    <property type="match status" value="1"/>
</dbReference>
<dbReference type="InterPro" id="IPR011747">
    <property type="entry name" value="CHP02241"/>
</dbReference>
<sequence length="165" mass="18248">MTGPNATRLLTDPVPAFNFLVVLLDPTSSGPRSVAGFSECSGLEATMQVEEYAEGGNNDRVHKFPGRFTFSNLTLTRGVTLDPTLRLWHRRTLQGEVVRYDGLVILLNEARLPVLAWRWERGLPVKLSGPTLDATSSQTAIETLEISHERIEPYSTEQIGLEVLG</sequence>
<name>A0A4Y6PW76_PERCE</name>
<dbReference type="PANTHER" id="PTHR38009">
    <property type="entry name" value="CONSERVED HYPOTHETICAL PHAGE TAIL PROTEIN"/>
    <property type="match status" value="1"/>
</dbReference>
<dbReference type="AlphaFoldDB" id="A0A4Y6PW76"/>
<dbReference type="OrthoDB" id="9799891at2"/>
<dbReference type="Proteomes" id="UP000315995">
    <property type="component" value="Chromosome"/>
</dbReference>
<evidence type="ECO:0000313" key="2">
    <source>
        <dbReference type="Proteomes" id="UP000315995"/>
    </source>
</evidence>
<dbReference type="InterPro" id="IPR010667">
    <property type="entry name" value="Phage_T4_Gp19"/>
</dbReference>
<evidence type="ECO:0000313" key="1">
    <source>
        <dbReference type="EMBL" id="QDG52257.1"/>
    </source>
</evidence>
<organism evidence="1 2">
    <name type="scientific">Persicimonas caeni</name>
    <dbReference type="NCBI Taxonomy" id="2292766"/>
    <lineage>
        <taxon>Bacteria</taxon>
        <taxon>Deltaproteobacteria</taxon>
        <taxon>Bradymonadales</taxon>
        <taxon>Bradymonadaceae</taxon>
        <taxon>Persicimonas</taxon>
    </lineage>
</organism>
<dbReference type="EMBL" id="CP041186">
    <property type="protein sequence ID" value="QDG52257.1"/>
    <property type="molecule type" value="Genomic_DNA"/>
</dbReference>
<reference evidence="1 2" key="1">
    <citation type="submission" date="2019-06" db="EMBL/GenBank/DDBJ databases">
        <title>Persicimonas caeni gen. nov., sp. nov., a predatory bacterium isolated from solar saltern.</title>
        <authorList>
            <person name="Wang S."/>
        </authorList>
    </citation>
    <scope>NUCLEOTIDE SEQUENCE [LARGE SCALE GENOMIC DNA]</scope>
    <source>
        <strain evidence="1 2">YN101</strain>
    </source>
</reference>
<dbReference type="Pfam" id="PF06841">
    <property type="entry name" value="Phage_T4_gp19"/>
    <property type="match status" value="1"/>
</dbReference>
<protein>
    <submittedName>
        <fullName evidence="1">Phage tail protein</fullName>
    </submittedName>
</protein>
<accession>A0A5B8YCL7</accession>
<dbReference type="GO" id="GO:0005198">
    <property type="term" value="F:structural molecule activity"/>
    <property type="evidence" value="ECO:0007669"/>
    <property type="project" value="InterPro"/>
</dbReference>
<dbReference type="PANTHER" id="PTHR38009:SF1">
    <property type="entry name" value="CONSERVED HYPOTHETICAL PHAGE TAIL PROTEIN"/>
    <property type="match status" value="1"/>
</dbReference>
<gene>
    <name evidence="1" type="ORF">FIV42_16375</name>
</gene>